<keyword evidence="2" id="KW-1185">Reference proteome</keyword>
<name>A0A7T8GVD0_CALRO</name>
<dbReference type="AlphaFoldDB" id="A0A7T8GVD0"/>
<evidence type="ECO:0000313" key="1">
    <source>
        <dbReference type="EMBL" id="QQP38477.1"/>
    </source>
</evidence>
<reference evidence="2" key="1">
    <citation type="submission" date="2021-01" db="EMBL/GenBank/DDBJ databases">
        <title>Caligus Genome Assembly.</title>
        <authorList>
            <person name="Gallardo-Escarate C."/>
        </authorList>
    </citation>
    <scope>NUCLEOTIDE SEQUENCE [LARGE SCALE GENOMIC DNA]</scope>
</reference>
<evidence type="ECO:0000313" key="2">
    <source>
        <dbReference type="Proteomes" id="UP000595437"/>
    </source>
</evidence>
<proteinExistence type="predicted"/>
<organism evidence="1 2">
    <name type="scientific">Caligus rogercresseyi</name>
    <name type="common">Sea louse</name>
    <dbReference type="NCBI Taxonomy" id="217165"/>
    <lineage>
        <taxon>Eukaryota</taxon>
        <taxon>Metazoa</taxon>
        <taxon>Ecdysozoa</taxon>
        <taxon>Arthropoda</taxon>
        <taxon>Crustacea</taxon>
        <taxon>Multicrustacea</taxon>
        <taxon>Hexanauplia</taxon>
        <taxon>Copepoda</taxon>
        <taxon>Siphonostomatoida</taxon>
        <taxon>Caligidae</taxon>
        <taxon>Caligus</taxon>
    </lineage>
</organism>
<gene>
    <name evidence="1" type="ORF">FKW44_019055</name>
</gene>
<feature type="non-terminal residue" evidence="1">
    <location>
        <position position="116"/>
    </location>
</feature>
<feature type="non-terminal residue" evidence="1">
    <location>
        <position position="1"/>
    </location>
</feature>
<dbReference type="Proteomes" id="UP000595437">
    <property type="component" value="Chromosome 13"/>
</dbReference>
<accession>A0A7T8GVD0</accession>
<protein>
    <submittedName>
        <fullName evidence="1">Uncharacterized protein</fullName>
    </submittedName>
</protein>
<dbReference type="EMBL" id="CP045902">
    <property type="protein sequence ID" value="QQP38477.1"/>
    <property type="molecule type" value="Genomic_DNA"/>
</dbReference>
<sequence length="116" mass="13044">SPEDRLSAKSSYDESPSTLGSPFFSLKALRAQDSISIFDSVSFQSPIEDLSPASREAVRLGILSPPVPAPRGAKREPQIYENVEMLLQNKELLQNGVRRRKRNEEVYEDIKLSRNP</sequence>